<dbReference type="OrthoDB" id="3214149at2759"/>
<evidence type="ECO:0000259" key="12">
    <source>
        <dbReference type="PROSITE" id="PS50157"/>
    </source>
</evidence>
<keyword evidence="5" id="KW-0677">Repeat</keyword>
<evidence type="ECO:0000256" key="9">
    <source>
        <dbReference type="ARBA" id="ARBA00023242"/>
    </source>
</evidence>
<evidence type="ECO:0000256" key="6">
    <source>
        <dbReference type="ARBA" id="ARBA00022771"/>
    </source>
</evidence>
<evidence type="ECO:0000313" key="13">
    <source>
        <dbReference type="EMBL" id="KAF3857943.1"/>
    </source>
</evidence>
<dbReference type="InterPro" id="IPR043359">
    <property type="entry name" value="GLI-like"/>
</dbReference>
<feature type="compositionally biased region" description="Low complexity" evidence="11">
    <location>
        <begin position="479"/>
        <end position="489"/>
    </location>
</feature>
<keyword evidence="8" id="KW-0238">DNA-binding</keyword>
<dbReference type="PROSITE" id="PS50157">
    <property type="entry name" value="ZINC_FINGER_C2H2_2"/>
    <property type="match status" value="5"/>
</dbReference>
<keyword evidence="3" id="KW-0678">Repressor</keyword>
<keyword evidence="14" id="KW-1185">Reference proteome</keyword>
<feature type="region of interest" description="Disordered" evidence="11">
    <location>
        <begin position="462"/>
        <end position="491"/>
    </location>
</feature>
<comment type="subcellular location">
    <subcellularLocation>
        <location evidence="1">Nucleus</location>
    </subcellularLocation>
</comment>
<dbReference type="FunFam" id="3.30.160.60:FF:000453">
    <property type="entry name" value="GLIS family zinc finger 3"/>
    <property type="match status" value="1"/>
</dbReference>
<dbReference type="AlphaFoldDB" id="A0A7J5Z8Q8"/>
<feature type="domain" description="C2H2-type" evidence="12">
    <location>
        <begin position="349"/>
        <end position="378"/>
    </location>
</feature>
<reference evidence="13 14" key="1">
    <citation type="submission" date="2020-03" db="EMBL/GenBank/DDBJ databases">
        <title>Dissostichus mawsoni Genome sequencing and assembly.</title>
        <authorList>
            <person name="Park H."/>
        </authorList>
    </citation>
    <scope>NUCLEOTIDE SEQUENCE [LARGE SCALE GENOMIC DNA]</scope>
    <source>
        <strain evidence="13">DM0001</strain>
        <tissue evidence="13">Muscle</tissue>
    </source>
</reference>
<dbReference type="PROSITE" id="PS00028">
    <property type="entry name" value="ZINC_FINGER_C2H2_1"/>
    <property type="match status" value="3"/>
</dbReference>
<evidence type="ECO:0000256" key="10">
    <source>
        <dbReference type="PROSITE-ProRule" id="PRU00042"/>
    </source>
</evidence>
<dbReference type="InterPro" id="IPR036236">
    <property type="entry name" value="Znf_C2H2_sf"/>
</dbReference>
<evidence type="ECO:0000256" key="3">
    <source>
        <dbReference type="ARBA" id="ARBA00022491"/>
    </source>
</evidence>
<keyword evidence="7" id="KW-0862">Zinc</keyword>
<keyword evidence="9" id="KW-0539">Nucleus</keyword>
<feature type="domain" description="C2H2-type" evidence="12">
    <location>
        <begin position="293"/>
        <end position="322"/>
    </location>
</feature>
<dbReference type="FunFam" id="3.30.160.60:FF:000019">
    <property type="entry name" value="GLI family zinc finger 3"/>
    <property type="match status" value="1"/>
</dbReference>
<protein>
    <recommendedName>
        <fullName evidence="12">C2H2-type domain-containing protein</fullName>
    </recommendedName>
</protein>
<evidence type="ECO:0000256" key="1">
    <source>
        <dbReference type="ARBA" id="ARBA00004123"/>
    </source>
</evidence>
<dbReference type="PANTHER" id="PTHR45718">
    <property type="entry name" value="TRANSCRIPTIONAL ACTIVATOR CUBITUS INTERRUPTUS"/>
    <property type="match status" value="1"/>
</dbReference>
<dbReference type="FunFam" id="3.30.160.60:FF:000031">
    <property type="entry name" value="GLI family zinc finger 3"/>
    <property type="match status" value="1"/>
</dbReference>
<evidence type="ECO:0000256" key="4">
    <source>
        <dbReference type="ARBA" id="ARBA00022723"/>
    </source>
</evidence>
<evidence type="ECO:0000256" key="7">
    <source>
        <dbReference type="ARBA" id="ARBA00022833"/>
    </source>
</evidence>
<gene>
    <name evidence="13" type="ORF">F7725_011144</name>
</gene>
<dbReference type="SUPFAM" id="SSF57667">
    <property type="entry name" value="beta-beta-alpha zinc fingers"/>
    <property type="match status" value="3"/>
</dbReference>
<name>A0A7J5Z8Q8_DISMA</name>
<evidence type="ECO:0000256" key="11">
    <source>
        <dbReference type="SAM" id="MobiDB-lite"/>
    </source>
</evidence>
<dbReference type="GO" id="GO:0008270">
    <property type="term" value="F:zinc ion binding"/>
    <property type="evidence" value="ECO:0007669"/>
    <property type="project" value="UniProtKB-KW"/>
</dbReference>
<dbReference type="GO" id="GO:0000981">
    <property type="term" value="F:DNA-binding transcription factor activity, RNA polymerase II-specific"/>
    <property type="evidence" value="ECO:0007669"/>
    <property type="project" value="TreeGrafter"/>
</dbReference>
<dbReference type="GO" id="GO:0005634">
    <property type="term" value="C:nucleus"/>
    <property type="evidence" value="ECO:0007669"/>
    <property type="project" value="UniProtKB-SubCell"/>
</dbReference>
<dbReference type="EMBL" id="JAAKFY010000004">
    <property type="protein sequence ID" value="KAF3857943.1"/>
    <property type="molecule type" value="Genomic_DNA"/>
</dbReference>
<proteinExistence type="inferred from homology"/>
<feature type="domain" description="C2H2-type" evidence="12">
    <location>
        <begin position="326"/>
        <end position="348"/>
    </location>
</feature>
<evidence type="ECO:0000256" key="2">
    <source>
        <dbReference type="ARBA" id="ARBA00010831"/>
    </source>
</evidence>
<feature type="domain" description="C2H2-type" evidence="12">
    <location>
        <begin position="265"/>
        <end position="292"/>
    </location>
</feature>
<dbReference type="PANTHER" id="PTHR45718:SF3">
    <property type="entry name" value="ZINC FINGER PROTEIN GLIS1"/>
    <property type="match status" value="1"/>
</dbReference>
<dbReference type="GO" id="GO:0000978">
    <property type="term" value="F:RNA polymerase II cis-regulatory region sequence-specific DNA binding"/>
    <property type="evidence" value="ECO:0007669"/>
    <property type="project" value="TreeGrafter"/>
</dbReference>
<dbReference type="Gene3D" id="3.30.160.60">
    <property type="entry name" value="Classic Zinc Finger"/>
    <property type="match status" value="5"/>
</dbReference>
<dbReference type="InterPro" id="IPR056436">
    <property type="entry name" value="Znf-C2H2_ZIC1-5/GLI1-3-like"/>
</dbReference>
<comment type="caution">
    <text evidence="13">The sequence shown here is derived from an EMBL/GenBank/DDBJ whole genome shotgun (WGS) entry which is preliminary data.</text>
</comment>
<dbReference type="Pfam" id="PF23561">
    <property type="entry name" value="zf-C2H2_15"/>
    <property type="match status" value="1"/>
</dbReference>
<organism evidence="13 14">
    <name type="scientific">Dissostichus mawsoni</name>
    <name type="common">Antarctic cod</name>
    <dbReference type="NCBI Taxonomy" id="36200"/>
    <lineage>
        <taxon>Eukaryota</taxon>
        <taxon>Metazoa</taxon>
        <taxon>Chordata</taxon>
        <taxon>Craniata</taxon>
        <taxon>Vertebrata</taxon>
        <taxon>Euteleostomi</taxon>
        <taxon>Actinopterygii</taxon>
        <taxon>Neopterygii</taxon>
        <taxon>Teleostei</taxon>
        <taxon>Neoteleostei</taxon>
        <taxon>Acanthomorphata</taxon>
        <taxon>Eupercaria</taxon>
        <taxon>Perciformes</taxon>
        <taxon>Notothenioidei</taxon>
        <taxon>Nototheniidae</taxon>
        <taxon>Dissostichus</taxon>
    </lineage>
</organism>
<sequence>MVEVCQRGARMWPPDLGPPDVQLTLPGFGSVFEDAEDPQAPLSSGGFCQSSMHSGGLGVCCLPRTSLSSLGRDLTSHIEKTMEDFATPGHTDPKNNTQRFSCYPQPSLPLSYMLSSCTTSPPFGSPPSLFPLPFPHHLCFFPPLFLMHLTPHLQQKIQEEYHSIKQEPADDFSPCKREQFQNNNQQGELFHVGQTFKGQEGPQLHIPRLNGPLGQDPSVDQQDQPLTCHWIDCSATYCSQEELVRHIEKVHIDQRKGEEFSCFWASCVRRNKPFNARYKLLIHMRVHSGEKPNKCMFEGCLKAFSRLENLKIHLRSHTGEKTHPGCLKAFSNSSDRAKHQRTHLDTKPYACQLPGCTKRYTDPSSLRKHVKAHSAKGLQEREVKVQVHTLLESDILSDCLARQHLHQGNNSPLPGVDDFTGVYSNSSSVHNRANPEFLPPSADTCSRYRGVEGNFDANSPISSLTSVREGNRPTSQFMSADVSPVSSSSDRGDVQLQEYHKIYSHQQQVFSQQQEKELCTDLHFRPSGFDLLQELQGGGGYSDDSFLFQAGGVDRCLNQIYSIYLDS</sequence>
<dbReference type="FunFam" id="3.30.160.60:FF:000234">
    <property type="entry name" value="GLIS family zinc finger 3"/>
    <property type="match status" value="1"/>
</dbReference>
<evidence type="ECO:0000256" key="5">
    <source>
        <dbReference type="ARBA" id="ARBA00022737"/>
    </source>
</evidence>
<feature type="domain" description="C2H2-type" evidence="12">
    <location>
        <begin position="226"/>
        <end position="256"/>
    </location>
</feature>
<accession>A0A7J5Z8Q8</accession>
<dbReference type="Proteomes" id="UP000518266">
    <property type="component" value="Unassembled WGS sequence"/>
</dbReference>
<dbReference type="InterPro" id="IPR013087">
    <property type="entry name" value="Znf_C2H2_type"/>
</dbReference>
<evidence type="ECO:0000256" key="8">
    <source>
        <dbReference type="ARBA" id="ARBA00023125"/>
    </source>
</evidence>
<dbReference type="Pfam" id="PF00096">
    <property type="entry name" value="zf-C2H2"/>
    <property type="match status" value="2"/>
</dbReference>
<dbReference type="SMART" id="SM00355">
    <property type="entry name" value="ZnF_C2H2"/>
    <property type="match status" value="5"/>
</dbReference>
<evidence type="ECO:0000313" key="14">
    <source>
        <dbReference type="Proteomes" id="UP000518266"/>
    </source>
</evidence>
<feature type="compositionally biased region" description="Polar residues" evidence="11">
    <location>
        <begin position="462"/>
        <end position="478"/>
    </location>
</feature>
<keyword evidence="4" id="KW-0479">Metal-binding</keyword>
<keyword evidence="6 10" id="KW-0863">Zinc-finger</keyword>
<comment type="similarity">
    <text evidence="2">Belongs to the GLI C2H2-type zinc-finger protein family.</text>
</comment>